<evidence type="ECO:0000313" key="5">
    <source>
        <dbReference type="EMBL" id="GEP94009.1"/>
    </source>
</evidence>
<dbReference type="InterPro" id="IPR029058">
    <property type="entry name" value="AB_hydrolase_fold"/>
</dbReference>
<dbReference type="SUPFAM" id="SSF53474">
    <property type="entry name" value="alpha/beta-Hydrolases"/>
    <property type="match status" value="2"/>
</dbReference>
<keyword evidence="3" id="KW-0378">Hydrolase</keyword>
<keyword evidence="1" id="KW-0719">Serine esterase</keyword>
<dbReference type="EMBL" id="BKAU01000001">
    <property type="protein sequence ID" value="GEP94009.1"/>
    <property type="molecule type" value="Genomic_DNA"/>
</dbReference>
<dbReference type="Proteomes" id="UP000321436">
    <property type="component" value="Unassembled WGS sequence"/>
</dbReference>
<dbReference type="Pfam" id="PF22244">
    <property type="entry name" value="GCE_fung"/>
    <property type="match status" value="2"/>
</dbReference>
<evidence type="ECO:0000256" key="1">
    <source>
        <dbReference type="ARBA" id="ARBA00022487"/>
    </source>
</evidence>
<dbReference type="OrthoDB" id="3668964at2"/>
<dbReference type="InterPro" id="IPR050261">
    <property type="entry name" value="FrsA_esterase"/>
</dbReference>
<accession>A0A512RE84</accession>
<dbReference type="PANTHER" id="PTHR22946">
    <property type="entry name" value="DIENELACTONE HYDROLASE DOMAIN-CONTAINING PROTEIN-RELATED"/>
    <property type="match status" value="1"/>
</dbReference>
<feature type="domain" description="4-O-methyl-glucuronoyl methylesterase-like" evidence="4">
    <location>
        <begin position="222"/>
        <end position="389"/>
    </location>
</feature>
<proteinExistence type="predicted"/>
<keyword evidence="2" id="KW-0732">Signal</keyword>
<feature type="domain" description="4-O-methyl-glucuronoyl methylesterase-like" evidence="4">
    <location>
        <begin position="598"/>
        <end position="748"/>
    </location>
</feature>
<organism evidence="5 6">
    <name type="scientific">Chitinophaga cymbidii</name>
    <dbReference type="NCBI Taxonomy" id="1096750"/>
    <lineage>
        <taxon>Bacteria</taxon>
        <taxon>Pseudomonadati</taxon>
        <taxon>Bacteroidota</taxon>
        <taxon>Chitinophagia</taxon>
        <taxon>Chitinophagales</taxon>
        <taxon>Chitinophagaceae</taxon>
        <taxon>Chitinophaga</taxon>
    </lineage>
</organism>
<keyword evidence="6" id="KW-1185">Reference proteome</keyword>
<evidence type="ECO:0000256" key="2">
    <source>
        <dbReference type="ARBA" id="ARBA00022729"/>
    </source>
</evidence>
<dbReference type="PANTHER" id="PTHR22946:SF9">
    <property type="entry name" value="POLYKETIDE TRANSFERASE AF380"/>
    <property type="match status" value="1"/>
</dbReference>
<evidence type="ECO:0000313" key="6">
    <source>
        <dbReference type="Proteomes" id="UP000321436"/>
    </source>
</evidence>
<reference evidence="5 6" key="1">
    <citation type="submission" date="2019-07" db="EMBL/GenBank/DDBJ databases">
        <title>Whole genome shotgun sequence of Chitinophaga cymbidii NBRC 109752.</title>
        <authorList>
            <person name="Hosoyama A."/>
            <person name="Uohara A."/>
            <person name="Ohji S."/>
            <person name="Ichikawa N."/>
        </authorList>
    </citation>
    <scope>NUCLEOTIDE SEQUENCE [LARGE SCALE GENOMIC DNA]</scope>
    <source>
        <strain evidence="5 6">NBRC 109752</strain>
    </source>
</reference>
<protein>
    <recommendedName>
        <fullName evidence="4">4-O-methyl-glucuronoyl methylesterase-like domain-containing protein</fullName>
    </recommendedName>
</protein>
<evidence type="ECO:0000256" key="3">
    <source>
        <dbReference type="ARBA" id="ARBA00022801"/>
    </source>
</evidence>
<name>A0A512RE84_9BACT</name>
<gene>
    <name evidence="5" type="ORF">CCY01nite_02690</name>
</gene>
<sequence>MTGNEAVFYKYADRRNMAAQIDMPRAGGVFILLLLLISAGSLRAQTVTDKRKKFLEEILSINTPNEHRFPISRRVSLLDSTWKDWQARTGELPPDFDNMPSHPFLPEPLLDEKGRKISTREAWNARRDWIKKEFQHWVSGSIPPAPGNVKAQVLSDRMEGKVRVQMIRLQFGPQGRARMTLELMIPPGAGARPVYMTQWTHRSWAQLALRRGYITCVYAAADGMDDTEAYQALYPEYDFSLLMRRAWGASRVVDYLFTRKEIDTARIAVTGHSRNGKQSLWAAAFDDRIAAVVTSSCGTGGITPFRYSDPQYCNQTIDDICANAAHWFHPRLRFFFGREDRLPVDQNLLLSLIAPRALLMHYSIVERQLNPWANEQCYQSVKKVYDFLGKADNIGVFPRMGEHAVTTRDLERCLDFLDDRFSRRKLHWENVLYYANTGTPAERPPVKPVFLSARYSDTTAFKPDKQRILHNLQWLLGEEPPGVCPARITPGLPSRQDWISSITGRPQVPGARIIHLTPYNSMGDHLSGMLYCPADTAAHKKMPVIIYLHQYAYAHGFAFGYNKDGGNGNSKLFRKLIEKGYAVLAIDMLGFGTRIEEGKYFYERYPQWSKMGKMVNDVKACVDALTGFDDIDHQRIYVLGNTIGGSVGLMAAAEDERIAGVAAVAAFSPWRSSNRQYESLRTYSDLHGFLPALRGYAEKPGEAPVDFGEILSCIAPRKLLVIAPSLDRHADAQAVRRTMNNVEEIYQLYNAPQQLEFQTPAEINRLSDNMIGQVLRFFAG</sequence>
<dbReference type="AlphaFoldDB" id="A0A512RE84"/>
<dbReference type="Gene3D" id="3.40.50.1820">
    <property type="entry name" value="alpha/beta hydrolase"/>
    <property type="match status" value="2"/>
</dbReference>
<dbReference type="GO" id="GO:0052689">
    <property type="term" value="F:carboxylic ester hydrolase activity"/>
    <property type="evidence" value="ECO:0007669"/>
    <property type="project" value="UniProtKB-KW"/>
</dbReference>
<comment type="caution">
    <text evidence="5">The sequence shown here is derived from an EMBL/GenBank/DDBJ whole genome shotgun (WGS) entry which is preliminary data.</text>
</comment>
<dbReference type="InterPro" id="IPR054579">
    <property type="entry name" value="GCE-like_dom"/>
</dbReference>
<evidence type="ECO:0000259" key="4">
    <source>
        <dbReference type="Pfam" id="PF22244"/>
    </source>
</evidence>